<organism evidence="1">
    <name type="scientific">marine sediment metagenome</name>
    <dbReference type="NCBI Taxonomy" id="412755"/>
    <lineage>
        <taxon>unclassified sequences</taxon>
        <taxon>metagenomes</taxon>
        <taxon>ecological metagenomes</taxon>
    </lineage>
</organism>
<protein>
    <submittedName>
        <fullName evidence="1">Uncharacterized protein</fullName>
    </submittedName>
</protein>
<dbReference type="EMBL" id="BARS01008521">
    <property type="protein sequence ID" value="GAF79993.1"/>
    <property type="molecule type" value="Genomic_DNA"/>
</dbReference>
<gene>
    <name evidence="1" type="ORF">S01H1_16227</name>
</gene>
<proteinExistence type="predicted"/>
<reference evidence="1" key="1">
    <citation type="journal article" date="2014" name="Front. Microbiol.">
        <title>High frequency of phylogenetically diverse reductive dehalogenase-homologous genes in deep subseafloor sedimentary metagenomes.</title>
        <authorList>
            <person name="Kawai M."/>
            <person name="Futagami T."/>
            <person name="Toyoda A."/>
            <person name="Takaki Y."/>
            <person name="Nishi S."/>
            <person name="Hori S."/>
            <person name="Arai W."/>
            <person name="Tsubouchi T."/>
            <person name="Morono Y."/>
            <person name="Uchiyama I."/>
            <person name="Ito T."/>
            <person name="Fujiyama A."/>
            <person name="Inagaki F."/>
            <person name="Takami H."/>
        </authorList>
    </citation>
    <scope>NUCLEOTIDE SEQUENCE</scope>
    <source>
        <strain evidence="1">Expedition CK06-06</strain>
    </source>
</reference>
<evidence type="ECO:0000313" key="1">
    <source>
        <dbReference type="EMBL" id="GAF79993.1"/>
    </source>
</evidence>
<name>X0SG40_9ZZZZ</name>
<dbReference type="AlphaFoldDB" id="X0SG40"/>
<sequence length="39" mass="4313">LILQTTDPDPQKAQVKVYIVLHPGDVGFATFTEMNLIAQ</sequence>
<accession>X0SG40</accession>
<comment type="caution">
    <text evidence="1">The sequence shown here is derived from an EMBL/GenBank/DDBJ whole genome shotgun (WGS) entry which is preliminary data.</text>
</comment>
<feature type="non-terminal residue" evidence="1">
    <location>
        <position position="1"/>
    </location>
</feature>